<dbReference type="Gene3D" id="1.10.1330.10">
    <property type="entry name" value="Dockerin domain"/>
    <property type="match status" value="1"/>
</dbReference>
<dbReference type="InterPro" id="IPR013424">
    <property type="entry name" value="Ice-binding_C"/>
</dbReference>
<reference evidence="3" key="1">
    <citation type="journal article" date="2015" name="Nature">
        <title>Complex archaea that bridge the gap between prokaryotes and eukaryotes.</title>
        <authorList>
            <person name="Spang A."/>
            <person name="Saw J.H."/>
            <person name="Jorgensen S.L."/>
            <person name="Zaremba-Niedzwiedzka K."/>
            <person name="Martijn J."/>
            <person name="Lind A.E."/>
            <person name="van Eijk R."/>
            <person name="Schleper C."/>
            <person name="Guy L."/>
            <person name="Ettema T.J."/>
        </authorList>
    </citation>
    <scope>NUCLEOTIDE SEQUENCE</scope>
</reference>
<accession>A0A0F9U495</accession>
<dbReference type="Gene3D" id="3.90.1580.10">
    <property type="entry name" value="paralog of FGE (formylglycine-generating enzyme)"/>
    <property type="match status" value="1"/>
</dbReference>
<feature type="transmembrane region" description="Helical" evidence="1">
    <location>
        <begin position="419"/>
        <end position="446"/>
    </location>
</feature>
<dbReference type="SUPFAM" id="SSF63446">
    <property type="entry name" value="Type I dockerin domain"/>
    <property type="match status" value="1"/>
</dbReference>
<keyword evidence="1" id="KW-0472">Membrane</keyword>
<evidence type="ECO:0000256" key="1">
    <source>
        <dbReference type="SAM" id="Phobius"/>
    </source>
</evidence>
<dbReference type="NCBIfam" id="TIGR02595">
    <property type="entry name" value="PEP_CTERM"/>
    <property type="match status" value="1"/>
</dbReference>
<dbReference type="EMBL" id="LAZR01000148">
    <property type="protein sequence ID" value="KKN86409.1"/>
    <property type="molecule type" value="Genomic_DNA"/>
</dbReference>
<protein>
    <recommendedName>
        <fullName evidence="2">Sulfatase-modifying factor enzyme-like domain-containing protein</fullName>
    </recommendedName>
</protein>
<evidence type="ECO:0000259" key="2">
    <source>
        <dbReference type="Pfam" id="PF03781"/>
    </source>
</evidence>
<comment type="caution">
    <text evidence="3">The sequence shown here is derived from an EMBL/GenBank/DDBJ whole genome shotgun (WGS) entry which is preliminary data.</text>
</comment>
<dbReference type="InterPro" id="IPR005532">
    <property type="entry name" value="SUMF_dom"/>
</dbReference>
<dbReference type="InterPro" id="IPR016187">
    <property type="entry name" value="CTDL_fold"/>
</dbReference>
<evidence type="ECO:0000313" key="3">
    <source>
        <dbReference type="EMBL" id="KKN86409.1"/>
    </source>
</evidence>
<dbReference type="InterPro" id="IPR036439">
    <property type="entry name" value="Dockerin_dom_sf"/>
</dbReference>
<dbReference type="AlphaFoldDB" id="A0A0F9U495"/>
<organism evidence="3">
    <name type="scientific">marine sediment metagenome</name>
    <dbReference type="NCBI Taxonomy" id="412755"/>
    <lineage>
        <taxon>unclassified sequences</taxon>
        <taxon>metagenomes</taxon>
        <taxon>ecological metagenomes</taxon>
    </lineage>
</organism>
<proteinExistence type="predicted"/>
<feature type="domain" description="Sulfatase-modifying factor enzyme-like" evidence="2">
    <location>
        <begin position="60"/>
        <end position="300"/>
    </location>
</feature>
<name>A0A0F9U495_9ZZZZ</name>
<dbReference type="InterPro" id="IPR018247">
    <property type="entry name" value="EF_Hand_1_Ca_BS"/>
</dbReference>
<dbReference type="Pfam" id="PF03781">
    <property type="entry name" value="FGE-sulfatase"/>
    <property type="match status" value="1"/>
</dbReference>
<dbReference type="GO" id="GO:0000272">
    <property type="term" value="P:polysaccharide catabolic process"/>
    <property type="evidence" value="ECO:0007669"/>
    <property type="project" value="InterPro"/>
</dbReference>
<dbReference type="SUPFAM" id="SSF56436">
    <property type="entry name" value="C-type lectin-like"/>
    <property type="match status" value="1"/>
</dbReference>
<keyword evidence="1" id="KW-0812">Transmembrane</keyword>
<gene>
    <name evidence="3" type="ORF">LCGC14_0269640</name>
</gene>
<keyword evidence="1" id="KW-1133">Transmembrane helix</keyword>
<sequence>MRYAKFAVVLAAMLLATGAAQAVVTIDMLTVGDPNTSTMVVDNNAHFYWPDPSAGAVDYTYEMGEKEITASQYVEFMNSNIGTVVAYELLSSQMANADSAGITLSGAVYVAARPDVAINYVSWGQAARFANWMHNGQLAGATETGAYTINGAITDADLAAVALAGREADAAFFLPSLDEWVKAAYYGAGTDTFYDYPTSSDTAPTPAVSGAGSNLAVLGGSGATLPIAPGTLTGTTSPYGAFDMAGNVNEYIETTVTMFGEGISMMMGNAWVAPSGSTPYAYIHTNHDQQNDRRTGFRLAAPGADVGIPGDFDGDGDVDADDVTELCANLGDPAYDLDGDGDADEDDMIVLIETLVELTDGVRVGTRRGDFNLDGFVDGTDLALMKTAFGQPLMDYADGNANCDAFVDGTDLAILKTNFGFIALTGGAVPEPVTIGLLSLGGLGLLRRKRR</sequence>
<dbReference type="PROSITE" id="PS00018">
    <property type="entry name" value="EF_HAND_1"/>
    <property type="match status" value="1"/>
</dbReference>
<dbReference type="InterPro" id="IPR042095">
    <property type="entry name" value="SUMF_sf"/>
</dbReference>